<proteinExistence type="predicted"/>
<feature type="domain" description="Methyltransferase FkbM" evidence="1">
    <location>
        <begin position="6"/>
        <end position="103"/>
    </location>
</feature>
<sequence length="149" mass="16157">MHIHPVAASDQNTEARIYQYGRLGSSTSHLPYPDETLDHVPSVPIQTVRLDDWVAAGRVAAPDLIKIDVEGHGFSALCGMRETLAHHLPVIVFAVHDLRERDQGGALLRELGYTLTPASAASAESIADHAFGEYLCLPPGKVPNEKNKS</sequence>
<dbReference type="EMBL" id="LSZP01000027">
    <property type="protein sequence ID" value="KXU36360.1"/>
    <property type="molecule type" value="Genomic_DNA"/>
</dbReference>
<dbReference type="AlphaFoldDB" id="A0A139SPE8"/>
<dbReference type="NCBIfam" id="TIGR01444">
    <property type="entry name" value="fkbM_fam"/>
    <property type="match status" value="1"/>
</dbReference>
<organism evidence="2 3">
    <name type="scientific">Cephaloticoccus capnophilus</name>
    <dbReference type="NCBI Taxonomy" id="1548208"/>
    <lineage>
        <taxon>Bacteria</taxon>
        <taxon>Pseudomonadati</taxon>
        <taxon>Verrucomicrobiota</taxon>
        <taxon>Opitutia</taxon>
        <taxon>Opitutales</taxon>
        <taxon>Opitutaceae</taxon>
        <taxon>Cephaloticoccus</taxon>
    </lineage>
</organism>
<gene>
    <name evidence="2" type="ORF">AXK12_03505</name>
</gene>
<evidence type="ECO:0000313" key="3">
    <source>
        <dbReference type="Proteomes" id="UP000071392"/>
    </source>
</evidence>
<reference evidence="2 3" key="1">
    <citation type="submission" date="2016-02" db="EMBL/GenBank/DDBJ databases">
        <authorList>
            <person name="Wen L."/>
            <person name="He K."/>
            <person name="Yang H."/>
        </authorList>
    </citation>
    <scope>NUCLEOTIDE SEQUENCE [LARGE SCALE GENOMIC DNA]</scope>
    <source>
        <strain evidence="2 3">CV41</strain>
    </source>
</reference>
<dbReference type="InterPro" id="IPR029063">
    <property type="entry name" value="SAM-dependent_MTases_sf"/>
</dbReference>
<dbReference type="Gene3D" id="3.40.50.150">
    <property type="entry name" value="Vaccinia Virus protein VP39"/>
    <property type="match status" value="1"/>
</dbReference>
<name>A0A139SPE8_9BACT</name>
<dbReference type="InterPro" id="IPR006342">
    <property type="entry name" value="FkbM_mtfrase"/>
</dbReference>
<accession>A0A139SPE8</accession>
<dbReference type="Pfam" id="PF05050">
    <property type="entry name" value="Methyltransf_21"/>
    <property type="match status" value="1"/>
</dbReference>
<evidence type="ECO:0000259" key="1">
    <source>
        <dbReference type="Pfam" id="PF05050"/>
    </source>
</evidence>
<comment type="caution">
    <text evidence="2">The sequence shown here is derived from an EMBL/GenBank/DDBJ whole genome shotgun (WGS) entry which is preliminary data.</text>
</comment>
<keyword evidence="3" id="KW-1185">Reference proteome</keyword>
<dbReference type="SUPFAM" id="SSF53335">
    <property type="entry name" value="S-adenosyl-L-methionine-dependent methyltransferases"/>
    <property type="match status" value="1"/>
</dbReference>
<dbReference type="Proteomes" id="UP000071392">
    <property type="component" value="Unassembled WGS sequence"/>
</dbReference>
<evidence type="ECO:0000313" key="2">
    <source>
        <dbReference type="EMBL" id="KXU36360.1"/>
    </source>
</evidence>
<protein>
    <recommendedName>
        <fullName evidence="1">Methyltransferase FkbM domain-containing protein</fullName>
    </recommendedName>
</protein>